<dbReference type="Pfam" id="PF04542">
    <property type="entry name" value="Sigma70_r2"/>
    <property type="match status" value="1"/>
</dbReference>
<feature type="domain" description="RNA polymerase sigma-70 region 2" evidence="5">
    <location>
        <begin position="27"/>
        <end position="90"/>
    </location>
</feature>
<dbReference type="Proteomes" id="UP000677244">
    <property type="component" value="Unassembled WGS sequence"/>
</dbReference>
<evidence type="ECO:0000313" key="7">
    <source>
        <dbReference type="EMBL" id="MBO9199789.1"/>
    </source>
</evidence>
<proteinExistence type="inferred from homology"/>
<reference evidence="7 8" key="1">
    <citation type="submission" date="2021-03" db="EMBL/GenBank/DDBJ databases">
        <title>Assistant Professor.</title>
        <authorList>
            <person name="Huq M.A."/>
        </authorList>
    </citation>
    <scope>NUCLEOTIDE SEQUENCE [LARGE SCALE GENOMIC DNA]</scope>
    <source>
        <strain evidence="7 8">MAH-29</strain>
    </source>
</reference>
<dbReference type="InterPro" id="IPR014327">
    <property type="entry name" value="RNA_pol_sigma70_bacteroid"/>
</dbReference>
<dbReference type="Gene3D" id="1.10.10.10">
    <property type="entry name" value="Winged helix-like DNA-binding domain superfamily/Winged helix DNA-binding domain"/>
    <property type="match status" value="1"/>
</dbReference>
<keyword evidence="3" id="KW-0731">Sigma factor</keyword>
<dbReference type="InterPro" id="IPR014284">
    <property type="entry name" value="RNA_pol_sigma-70_dom"/>
</dbReference>
<gene>
    <name evidence="7" type="ORF">J7I42_05880</name>
</gene>
<dbReference type="NCBIfam" id="TIGR02985">
    <property type="entry name" value="Sig70_bacteroi1"/>
    <property type="match status" value="1"/>
</dbReference>
<dbReference type="InterPro" id="IPR039425">
    <property type="entry name" value="RNA_pol_sigma-70-like"/>
</dbReference>
<comment type="caution">
    <text evidence="7">The sequence shown here is derived from an EMBL/GenBank/DDBJ whole genome shotgun (WGS) entry which is preliminary data.</text>
</comment>
<dbReference type="RefSeq" id="WP_209137844.1">
    <property type="nucleotide sequence ID" value="NZ_JAGHKO010000001.1"/>
</dbReference>
<dbReference type="SUPFAM" id="SSF88659">
    <property type="entry name" value="Sigma3 and sigma4 domains of RNA polymerase sigma factors"/>
    <property type="match status" value="1"/>
</dbReference>
<evidence type="ECO:0000256" key="2">
    <source>
        <dbReference type="ARBA" id="ARBA00023015"/>
    </source>
</evidence>
<dbReference type="InterPro" id="IPR036388">
    <property type="entry name" value="WH-like_DNA-bd_sf"/>
</dbReference>
<dbReference type="InterPro" id="IPR013324">
    <property type="entry name" value="RNA_pol_sigma_r3/r4-like"/>
</dbReference>
<dbReference type="CDD" id="cd06171">
    <property type="entry name" value="Sigma70_r4"/>
    <property type="match status" value="1"/>
</dbReference>
<evidence type="ECO:0000259" key="6">
    <source>
        <dbReference type="Pfam" id="PF08281"/>
    </source>
</evidence>
<dbReference type="NCBIfam" id="TIGR02937">
    <property type="entry name" value="sigma70-ECF"/>
    <property type="match status" value="1"/>
</dbReference>
<protein>
    <submittedName>
        <fullName evidence="7">RNA polymerase sigma-70 factor</fullName>
    </submittedName>
</protein>
<keyword evidence="8" id="KW-1185">Reference proteome</keyword>
<dbReference type="InterPro" id="IPR007627">
    <property type="entry name" value="RNA_pol_sigma70_r2"/>
</dbReference>
<dbReference type="PANTHER" id="PTHR43133:SF46">
    <property type="entry name" value="RNA POLYMERASE SIGMA-70 FACTOR ECF SUBFAMILY"/>
    <property type="match status" value="1"/>
</dbReference>
<dbReference type="Gene3D" id="1.10.1740.10">
    <property type="match status" value="1"/>
</dbReference>
<evidence type="ECO:0000256" key="4">
    <source>
        <dbReference type="ARBA" id="ARBA00023163"/>
    </source>
</evidence>
<dbReference type="PANTHER" id="PTHR43133">
    <property type="entry name" value="RNA POLYMERASE ECF-TYPE SIGMA FACTO"/>
    <property type="match status" value="1"/>
</dbReference>
<organism evidence="7 8">
    <name type="scientific">Niastella soli</name>
    <dbReference type="NCBI Taxonomy" id="2821487"/>
    <lineage>
        <taxon>Bacteria</taxon>
        <taxon>Pseudomonadati</taxon>
        <taxon>Bacteroidota</taxon>
        <taxon>Chitinophagia</taxon>
        <taxon>Chitinophagales</taxon>
        <taxon>Chitinophagaceae</taxon>
        <taxon>Niastella</taxon>
    </lineage>
</organism>
<dbReference type="Pfam" id="PF08281">
    <property type="entry name" value="Sigma70_r4_2"/>
    <property type="match status" value="1"/>
</dbReference>
<evidence type="ECO:0000259" key="5">
    <source>
        <dbReference type="Pfam" id="PF04542"/>
    </source>
</evidence>
<dbReference type="EMBL" id="JAGHKO010000001">
    <property type="protein sequence ID" value="MBO9199789.1"/>
    <property type="molecule type" value="Genomic_DNA"/>
</dbReference>
<evidence type="ECO:0000256" key="1">
    <source>
        <dbReference type="ARBA" id="ARBA00010641"/>
    </source>
</evidence>
<accession>A0ABS3YPH5</accession>
<dbReference type="SUPFAM" id="SSF88946">
    <property type="entry name" value="Sigma2 domain of RNA polymerase sigma factors"/>
    <property type="match status" value="1"/>
</dbReference>
<feature type="domain" description="RNA polymerase sigma factor 70 region 4 type 2" evidence="6">
    <location>
        <begin position="125"/>
        <end position="174"/>
    </location>
</feature>
<keyword evidence="4" id="KW-0804">Transcription</keyword>
<evidence type="ECO:0000313" key="8">
    <source>
        <dbReference type="Proteomes" id="UP000677244"/>
    </source>
</evidence>
<sequence>MRAYQSFTDQTLLTLLKQGDKDAYTVIYDRYKVLLYNHAYKKLGDPEEVKDVLQELFTNLWNKRTDIPVAMNLSGYLYAGIRNRVLNLLSHKEVENKYLTSIQRFTQEEDYSTDLAIREKELADLIQKEIDQLPPKMREVFLLSRKENLSHQEIAGQLSISEQTVAKQVTNALRILRVRLGSLFFLLLMLR</sequence>
<dbReference type="InterPro" id="IPR013325">
    <property type="entry name" value="RNA_pol_sigma_r2"/>
</dbReference>
<keyword evidence="2" id="KW-0805">Transcription regulation</keyword>
<dbReference type="InterPro" id="IPR013249">
    <property type="entry name" value="RNA_pol_sigma70_r4_t2"/>
</dbReference>
<name>A0ABS3YPH5_9BACT</name>
<evidence type="ECO:0000256" key="3">
    <source>
        <dbReference type="ARBA" id="ARBA00023082"/>
    </source>
</evidence>
<comment type="similarity">
    <text evidence="1">Belongs to the sigma-70 factor family. ECF subfamily.</text>
</comment>